<evidence type="ECO:0000259" key="2">
    <source>
        <dbReference type="PROSITE" id="PS50943"/>
    </source>
</evidence>
<dbReference type="PANTHER" id="PTHR46797:SF1">
    <property type="entry name" value="METHYLPHOSPHONATE SYNTHASE"/>
    <property type="match status" value="1"/>
</dbReference>
<dbReference type="InterPro" id="IPR010982">
    <property type="entry name" value="Lambda_DNA-bd_dom_sf"/>
</dbReference>
<dbReference type="PROSITE" id="PS50943">
    <property type="entry name" value="HTH_CROC1"/>
    <property type="match status" value="1"/>
</dbReference>
<dbReference type="SUPFAM" id="SSF47413">
    <property type="entry name" value="lambda repressor-like DNA-binding domains"/>
    <property type="match status" value="1"/>
</dbReference>
<protein>
    <submittedName>
        <fullName evidence="3">Helix-turn-helix domain-containing protein</fullName>
    </submittedName>
</protein>
<dbReference type="PANTHER" id="PTHR46797">
    <property type="entry name" value="HTH-TYPE TRANSCRIPTIONAL REGULATOR"/>
    <property type="match status" value="1"/>
</dbReference>
<dbReference type="SMART" id="SM00530">
    <property type="entry name" value="HTH_XRE"/>
    <property type="match status" value="1"/>
</dbReference>
<dbReference type="Pfam" id="PF01381">
    <property type="entry name" value="HTH_3"/>
    <property type="match status" value="1"/>
</dbReference>
<evidence type="ECO:0000256" key="1">
    <source>
        <dbReference type="ARBA" id="ARBA00023125"/>
    </source>
</evidence>
<keyword evidence="1" id="KW-0238">DNA-binding</keyword>
<dbReference type="CDD" id="cd00093">
    <property type="entry name" value="HTH_XRE"/>
    <property type="match status" value="1"/>
</dbReference>
<evidence type="ECO:0000313" key="3">
    <source>
        <dbReference type="EMBL" id="WAV96704.1"/>
    </source>
</evidence>
<dbReference type="RefSeq" id="WP_269264182.1">
    <property type="nucleotide sequence ID" value="NZ_CP098248.1"/>
</dbReference>
<dbReference type="Gene3D" id="1.10.260.40">
    <property type="entry name" value="lambda repressor-like DNA-binding domains"/>
    <property type="match status" value="1"/>
</dbReference>
<gene>
    <name evidence="3" type="ORF">NB645_07710</name>
</gene>
<accession>A0ABY7JKB8</accession>
<reference evidence="3" key="1">
    <citation type="journal article" date="2022" name="Front. Microbiol.">
        <title>New perspectives on an old grouping: The genomic and phenotypic variability of Oxalobacter formigenes and the implications for calcium oxalate stone prevention.</title>
        <authorList>
            <person name="Chmiel J.A."/>
            <person name="Carr C."/>
            <person name="Stuivenberg G.A."/>
            <person name="Venema R."/>
            <person name="Chanyi R.M."/>
            <person name="Al K.F."/>
            <person name="Giguere D."/>
            <person name="Say H."/>
            <person name="Akouris P.P."/>
            <person name="Dominguez Romero S.A."/>
            <person name="Kwong A."/>
            <person name="Tai V."/>
            <person name="Koval S.F."/>
            <person name="Razvi H."/>
            <person name="Bjazevic J."/>
            <person name="Burton J.P."/>
        </authorList>
    </citation>
    <scope>NUCLEOTIDE SEQUENCE</scope>
    <source>
        <strain evidence="3">HOxNP-1</strain>
    </source>
</reference>
<name>A0ABY7JKB8_9BURK</name>
<dbReference type="InterPro" id="IPR050807">
    <property type="entry name" value="TransReg_Diox_bact_type"/>
</dbReference>
<dbReference type="InterPro" id="IPR001387">
    <property type="entry name" value="Cro/C1-type_HTH"/>
</dbReference>
<sequence length="114" mass="12269">MSKDIAVRLGRNIAEARKASGRTQAEVAEKVGIDTVSLSRIERGTVSPSITTLDRIADVLGEPLGRLFDGASSGTAALADDIAALLESLSVNDRMFLMEQIQVWARKLSKKKVD</sequence>
<proteinExistence type="predicted"/>
<feature type="domain" description="HTH cro/C1-type" evidence="2">
    <location>
        <begin position="13"/>
        <end position="67"/>
    </location>
</feature>
<keyword evidence="4" id="KW-1185">Reference proteome</keyword>
<evidence type="ECO:0000313" key="4">
    <source>
        <dbReference type="Proteomes" id="UP001164794"/>
    </source>
</evidence>
<dbReference type="Proteomes" id="UP001164794">
    <property type="component" value="Chromosome"/>
</dbReference>
<dbReference type="EMBL" id="CP098248">
    <property type="protein sequence ID" value="WAV96704.1"/>
    <property type="molecule type" value="Genomic_DNA"/>
</dbReference>
<organism evidence="3 4">
    <name type="scientific">Oxalobacter aliiformigenes</name>
    <dbReference type="NCBI Taxonomy" id="2946593"/>
    <lineage>
        <taxon>Bacteria</taxon>
        <taxon>Pseudomonadati</taxon>
        <taxon>Pseudomonadota</taxon>
        <taxon>Betaproteobacteria</taxon>
        <taxon>Burkholderiales</taxon>
        <taxon>Oxalobacteraceae</taxon>
        <taxon>Oxalobacter</taxon>
    </lineage>
</organism>